<accession>A0A6B9G630</accession>
<name>A0A6B9G630_PANCY</name>
<protein>
    <recommendedName>
        <fullName evidence="2">Chitin-binding type-3 domain-containing protein</fullName>
    </recommendedName>
</protein>
<feature type="domain" description="Chitin-binding type-3" evidence="2">
    <location>
        <begin position="425"/>
        <end position="466"/>
    </location>
</feature>
<dbReference type="Proteomes" id="UP000502005">
    <property type="component" value="Chromosome"/>
</dbReference>
<dbReference type="Pfam" id="PF02839">
    <property type="entry name" value="CBM_5_12"/>
    <property type="match status" value="1"/>
</dbReference>
<evidence type="ECO:0000256" key="1">
    <source>
        <dbReference type="ARBA" id="ARBA00022801"/>
    </source>
</evidence>
<keyword evidence="1" id="KW-0378">Hydrolase</keyword>
<evidence type="ECO:0000313" key="4">
    <source>
        <dbReference type="Proteomes" id="UP000502005"/>
    </source>
</evidence>
<sequence length="513" mass="56480">MSICFLMCPDMSFHAKTNTEQPSAGCKYRWIYLRTMMNFKVKTLGSLIALSLLTVNVRVAKAHNDQGDKARTPNVHFSTHPNMQSSKMLSALTASMEVQEMTNEAPPWYWAYQGWYMSEGAYYFGLQPNGEYGKTALFSIFGKGTQSNFEWCKRGADSTDPDTGMSCHIPYNWEVGHKYTFNVKRTAQDSAQSLTTWQGSVTDQTTGEETIIGIVSVPARWSDLQPSLLGWAEWFLNGELTCAQRTNFVVKYSGVSGVSSDTSTPWQSYISDSNPNTCATYDMTGAYPTEVLMSAGGTFDGDNNSGGNTDNAPVAVVPADFSVTSSPNESIVRELDASGSKNADSFSWKVVGGKGSFWLQEEEKGGWVSALGQAKVRALFPANSSGTAIYELTVTKNGKQDTKRVTITVTAPENPTTPDQGDTEFPEWKAGTPYVAGDKVTYEGIKYVAKYWTLFKPGYNDAWKLAYPTQVTEWKASMAYSGGDTVTYQGKTYKAAYWTQGNTPGQHSVWLVQ</sequence>
<evidence type="ECO:0000259" key="2">
    <source>
        <dbReference type="SMART" id="SM00495"/>
    </source>
</evidence>
<dbReference type="Gene3D" id="2.10.10.20">
    <property type="entry name" value="Carbohydrate-binding module superfamily 5/12"/>
    <property type="match status" value="2"/>
</dbReference>
<proteinExistence type="predicted"/>
<dbReference type="GO" id="GO:0030246">
    <property type="term" value="F:carbohydrate binding"/>
    <property type="evidence" value="ECO:0007669"/>
    <property type="project" value="InterPro"/>
</dbReference>
<dbReference type="SMART" id="SM00495">
    <property type="entry name" value="ChtBD3"/>
    <property type="match status" value="2"/>
</dbReference>
<dbReference type="GO" id="GO:0005576">
    <property type="term" value="C:extracellular region"/>
    <property type="evidence" value="ECO:0007669"/>
    <property type="project" value="InterPro"/>
</dbReference>
<dbReference type="Gene3D" id="2.60.40.10">
    <property type="entry name" value="Immunoglobulins"/>
    <property type="match status" value="1"/>
</dbReference>
<dbReference type="CDD" id="cd12215">
    <property type="entry name" value="ChiC_BD"/>
    <property type="match status" value="1"/>
</dbReference>
<dbReference type="InterPro" id="IPR036573">
    <property type="entry name" value="CBM_sf_5/12"/>
</dbReference>
<dbReference type="GO" id="GO:0005975">
    <property type="term" value="P:carbohydrate metabolic process"/>
    <property type="evidence" value="ECO:0007669"/>
    <property type="project" value="InterPro"/>
</dbReference>
<gene>
    <name evidence="3" type="ORF">CUN67_20090</name>
</gene>
<dbReference type="InterPro" id="IPR003610">
    <property type="entry name" value="CBM5/12"/>
</dbReference>
<organism evidence="3 4">
    <name type="scientific">Pantoea cypripedii</name>
    <name type="common">Pectobacterium cypripedii</name>
    <name type="synonym">Erwinia cypripedii</name>
    <dbReference type="NCBI Taxonomy" id="55209"/>
    <lineage>
        <taxon>Bacteria</taxon>
        <taxon>Pseudomonadati</taxon>
        <taxon>Pseudomonadota</taxon>
        <taxon>Gammaproteobacteria</taxon>
        <taxon>Enterobacterales</taxon>
        <taxon>Erwiniaceae</taxon>
        <taxon>Pantoea</taxon>
    </lineage>
</organism>
<dbReference type="InterPro" id="IPR021862">
    <property type="entry name" value="DUF3472"/>
</dbReference>
<reference evidence="3 4" key="1">
    <citation type="submission" date="2017-11" db="EMBL/GenBank/DDBJ databases">
        <title>Genome sequence of Pantoea cypripedii NE1.</title>
        <authorList>
            <person name="Nascimento F.X."/>
        </authorList>
    </citation>
    <scope>NUCLEOTIDE SEQUENCE [LARGE SCALE GENOMIC DNA]</scope>
    <source>
        <strain evidence="3 4">NE1</strain>
    </source>
</reference>
<dbReference type="SUPFAM" id="SSF51055">
    <property type="entry name" value="Carbohydrate binding domain"/>
    <property type="match status" value="2"/>
</dbReference>
<dbReference type="EMBL" id="CP024768">
    <property type="protein sequence ID" value="QGY31103.1"/>
    <property type="molecule type" value="Genomic_DNA"/>
</dbReference>
<dbReference type="Pfam" id="PF11958">
    <property type="entry name" value="DUF3472"/>
    <property type="match status" value="1"/>
</dbReference>
<dbReference type="GO" id="GO:0004553">
    <property type="term" value="F:hydrolase activity, hydrolyzing O-glycosyl compounds"/>
    <property type="evidence" value="ECO:0007669"/>
    <property type="project" value="InterPro"/>
</dbReference>
<dbReference type="AlphaFoldDB" id="A0A6B9G630"/>
<evidence type="ECO:0000313" key="3">
    <source>
        <dbReference type="EMBL" id="QGY31103.1"/>
    </source>
</evidence>
<dbReference type="InterPro" id="IPR013783">
    <property type="entry name" value="Ig-like_fold"/>
</dbReference>
<feature type="domain" description="Chitin-binding type-3" evidence="2">
    <location>
        <begin position="471"/>
        <end position="513"/>
    </location>
</feature>